<accession>A0A9P6NJD9</accession>
<dbReference type="Gene3D" id="2.40.70.10">
    <property type="entry name" value="Acid Proteases"/>
    <property type="match status" value="1"/>
</dbReference>
<keyword evidence="2" id="KW-1185">Reference proteome</keyword>
<evidence type="ECO:0000313" key="1">
    <source>
        <dbReference type="EMBL" id="KAG0145262.1"/>
    </source>
</evidence>
<dbReference type="OrthoDB" id="2501290at2759"/>
<gene>
    <name evidence="1" type="ORF">CROQUDRAFT_46086</name>
</gene>
<proteinExistence type="predicted"/>
<organism evidence="1 2">
    <name type="scientific">Cronartium quercuum f. sp. fusiforme G11</name>
    <dbReference type="NCBI Taxonomy" id="708437"/>
    <lineage>
        <taxon>Eukaryota</taxon>
        <taxon>Fungi</taxon>
        <taxon>Dikarya</taxon>
        <taxon>Basidiomycota</taxon>
        <taxon>Pucciniomycotina</taxon>
        <taxon>Pucciniomycetes</taxon>
        <taxon>Pucciniales</taxon>
        <taxon>Coleosporiaceae</taxon>
        <taxon>Cronartium</taxon>
    </lineage>
</organism>
<reference evidence="1" key="1">
    <citation type="submission" date="2013-11" db="EMBL/GenBank/DDBJ databases">
        <title>Genome sequence of the fusiform rust pathogen reveals effectors for host alternation and coevolution with pine.</title>
        <authorList>
            <consortium name="DOE Joint Genome Institute"/>
            <person name="Smith K."/>
            <person name="Pendleton A."/>
            <person name="Kubisiak T."/>
            <person name="Anderson C."/>
            <person name="Salamov A."/>
            <person name="Aerts A."/>
            <person name="Riley R."/>
            <person name="Clum A."/>
            <person name="Lindquist E."/>
            <person name="Ence D."/>
            <person name="Campbell M."/>
            <person name="Kronenberg Z."/>
            <person name="Feau N."/>
            <person name="Dhillon B."/>
            <person name="Hamelin R."/>
            <person name="Burleigh J."/>
            <person name="Smith J."/>
            <person name="Yandell M."/>
            <person name="Nelson C."/>
            <person name="Grigoriev I."/>
            <person name="Davis J."/>
        </authorList>
    </citation>
    <scope>NUCLEOTIDE SEQUENCE</scope>
    <source>
        <strain evidence="1">G11</strain>
    </source>
</reference>
<protein>
    <recommendedName>
        <fullName evidence="3">Peptidase A2 domain-containing protein</fullName>
    </recommendedName>
</protein>
<name>A0A9P6NJD9_9BASI</name>
<sequence>MNNLYSCPLGYIEVKVGDHGKVRVMLLDSGSQINLITEKQAKELGLEVQVGIDMKLVGIANNVARLVGIAEDVPIKIGRHIYGKCHFFITDGDAPLVLGRPFLVDFEAKIEFTEEWGERITILDERGLGLRFSTCNPDTSQFQRELPTVGEEEQVNKSRRRHVHAGNTDARRMKVEEVTGGSFLV</sequence>
<dbReference type="CDD" id="cd00303">
    <property type="entry name" value="retropepsin_like"/>
    <property type="match status" value="1"/>
</dbReference>
<dbReference type="AlphaFoldDB" id="A0A9P6NJD9"/>
<dbReference type="SUPFAM" id="SSF50630">
    <property type="entry name" value="Acid proteases"/>
    <property type="match status" value="1"/>
</dbReference>
<dbReference type="InterPro" id="IPR021109">
    <property type="entry name" value="Peptidase_aspartic_dom_sf"/>
</dbReference>
<dbReference type="Pfam" id="PF13650">
    <property type="entry name" value="Asp_protease_2"/>
    <property type="match status" value="1"/>
</dbReference>
<comment type="caution">
    <text evidence="1">The sequence shown here is derived from an EMBL/GenBank/DDBJ whole genome shotgun (WGS) entry which is preliminary data.</text>
</comment>
<evidence type="ECO:0008006" key="3">
    <source>
        <dbReference type="Google" id="ProtNLM"/>
    </source>
</evidence>
<evidence type="ECO:0000313" key="2">
    <source>
        <dbReference type="Proteomes" id="UP000886653"/>
    </source>
</evidence>
<dbReference type="Proteomes" id="UP000886653">
    <property type="component" value="Unassembled WGS sequence"/>
</dbReference>
<dbReference type="EMBL" id="MU167280">
    <property type="protein sequence ID" value="KAG0145262.1"/>
    <property type="molecule type" value="Genomic_DNA"/>
</dbReference>